<feature type="binding site" evidence="6">
    <location>
        <begin position="13"/>
        <end position="20"/>
    </location>
    <ligand>
        <name>ATP</name>
        <dbReference type="ChEBI" id="CHEBI:30616"/>
    </ligand>
</feature>
<comment type="catalytic activity">
    <reaction evidence="1 6">
        <text>alpha-D-ribose 1,5-bisphosphate + ATP = 5-phospho-alpha-D-ribose 1-diphosphate + ADP</text>
        <dbReference type="Rhea" id="RHEA:20109"/>
        <dbReference type="ChEBI" id="CHEBI:30616"/>
        <dbReference type="ChEBI" id="CHEBI:58017"/>
        <dbReference type="ChEBI" id="CHEBI:68688"/>
        <dbReference type="ChEBI" id="CHEBI:456216"/>
        <dbReference type="EC" id="2.7.4.23"/>
    </reaction>
</comment>
<dbReference type="InterPro" id="IPR027417">
    <property type="entry name" value="P-loop_NTPase"/>
</dbReference>
<accession>A0ABW3V6F8</accession>
<gene>
    <name evidence="6 8" type="primary">phnN</name>
    <name evidence="8" type="ORF">ACFQ35_15035</name>
</gene>
<evidence type="ECO:0000313" key="8">
    <source>
        <dbReference type="EMBL" id="MFD1228455.1"/>
    </source>
</evidence>
<keyword evidence="3 6" id="KW-0808">Transferase</keyword>
<dbReference type="PANTHER" id="PTHR23117:SF8">
    <property type="entry name" value="RIBOSE 1,5-BISPHOSPHATE PHOSPHOKINASE PHNN"/>
    <property type="match status" value="1"/>
</dbReference>
<dbReference type="RefSeq" id="WP_289385043.1">
    <property type="nucleotide sequence ID" value="NZ_JAUCBM010000001.1"/>
</dbReference>
<comment type="caution">
    <text evidence="8">The sequence shown here is derived from an EMBL/GenBank/DDBJ whole genome shotgun (WGS) entry which is preliminary data.</text>
</comment>
<evidence type="ECO:0000256" key="3">
    <source>
        <dbReference type="ARBA" id="ARBA00022679"/>
    </source>
</evidence>
<dbReference type="EMBL" id="JBHTMA010000040">
    <property type="protein sequence ID" value="MFD1228455.1"/>
    <property type="molecule type" value="Genomic_DNA"/>
</dbReference>
<comment type="similarity">
    <text evidence="6">Belongs to the ribose 1,5-bisphosphokinase family.</text>
</comment>
<dbReference type="SUPFAM" id="SSF52540">
    <property type="entry name" value="P-loop containing nucleoside triphosphate hydrolases"/>
    <property type="match status" value="1"/>
</dbReference>
<evidence type="ECO:0000259" key="7">
    <source>
        <dbReference type="SMART" id="SM00072"/>
    </source>
</evidence>
<evidence type="ECO:0000256" key="5">
    <source>
        <dbReference type="ARBA" id="ARBA00022840"/>
    </source>
</evidence>
<dbReference type="NCBIfam" id="TIGR02322">
    <property type="entry name" value="phosphon_PhnN"/>
    <property type="match status" value="1"/>
</dbReference>
<dbReference type="SMART" id="SM00072">
    <property type="entry name" value="GuKc"/>
    <property type="match status" value="1"/>
</dbReference>
<proteinExistence type="inferred from homology"/>
<evidence type="ECO:0000256" key="6">
    <source>
        <dbReference type="HAMAP-Rule" id="MF_00836"/>
    </source>
</evidence>
<comment type="pathway">
    <text evidence="2 6">Metabolic intermediate biosynthesis; 5-phospho-alpha-D-ribose 1-diphosphate biosynthesis; 5-phospho-alpha-D-ribose 1-diphosphate from D-ribose 5-phosphate (route II): step 3/3.</text>
</comment>
<dbReference type="Proteomes" id="UP001597263">
    <property type="component" value="Unassembled WGS sequence"/>
</dbReference>
<dbReference type="InterPro" id="IPR012699">
    <property type="entry name" value="PhnN"/>
</dbReference>
<dbReference type="Gene3D" id="3.40.50.300">
    <property type="entry name" value="P-loop containing nucleotide triphosphate hydrolases"/>
    <property type="match status" value="1"/>
</dbReference>
<dbReference type="EC" id="2.7.4.23" evidence="6"/>
<dbReference type="PANTHER" id="PTHR23117">
    <property type="entry name" value="GUANYLATE KINASE-RELATED"/>
    <property type="match status" value="1"/>
</dbReference>
<evidence type="ECO:0000256" key="4">
    <source>
        <dbReference type="ARBA" id="ARBA00022741"/>
    </source>
</evidence>
<feature type="domain" description="Guanylate kinase/L-type calcium channel beta subunit" evidence="7">
    <location>
        <begin position="5"/>
        <end position="185"/>
    </location>
</feature>
<keyword evidence="5 6" id="KW-0067">ATP-binding</keyword>
<comment type="function">
    <text evidence="6">Catalyzes the phosphorylation of ribose 1,5-bisphosphate to 5-phospho-D-ribosyl alpha-1-diphosphate (PRPP).</text>
</comment>
<dbReference type="Pfam" id="PF00625">
    <property type="entry name" value="Guanylate_kin"/>
    <property type="match status" value="1"/>
</dbReference>
<reference evidence="9" key="1">
    <citation type="journal article" date="2019" name="Int. J. Syst. Evol. Microbiol.">
        <title>The Global Catalogue of Microorganisms (GCM) 10K type strain sequencing project: providing services to taxonomists for standard genome sequencing and annotation.</title>
        <authorList>
            <consortium name="The Broad Institute Genomics Platform"/>
            <consortium name="The Broad Institute Genome Sequencing Center for Infectious Disease"/>
            <person name="Wu L."/>
            <person name="Ma J."/>
        </authorList>
    </citation>
    <scope>NUCLEOTIDE SEQUENCE [LARGE SCALE GENOMIC DNA]</scope>
    <source>
        <strain evidence="9">CCUG 49584</strain>
    </source>
</reference>
<organism evidence="8 9">
    <name type="scientific">Pseudochrobactrum kiredjianiae</name>
    <dbReference type="NCBI Taxonomy" id="386305"/>
    <lineage>
        <taxon>Bacteria</taxon>
        <taxon>Pseudomonadati</taxon>
        <taxon>Pseudomonadota</taxon>
        <taxon>Alphaproteobacteria</taxon>
        <taxon>Hyphomicrobiales</taxon>
        <taxon>Brucellaceae</taxon>
        <taxon>Pseudochrobactrum</taxon>
    </lineage>
</organism>
<evidence type="ECO:0000256" key="1">
    <source>
        <dbReference type="ARBA" id="ARBA00000373"/>
    </source>
</evidence>
<keyword evidence="4 6" id="KW-0547">Nucleotide-binding</keyword>
<evidence type="ECO:0000313" key="9">
    <source>
        <dbReference type="Proteomes" id="UP001597263"/>
    </source>
</evidence>
<name>A0ABW3V6F8_9HYPH</name>
<protein>
    <recommendedName>
        <fullName evidence="6">Ribose 1,5-bisphosphate phosphokinase PhnN</fullName>
        <ecNumber evidence="6">2.7.4.23</ecNumber>
    </recommendedName>
    <alternativeName>
        <fullName evidence="6">Ribose 1,5-bisphosphokinase</fullName>
    </alternativeName>
</protein>
<evidence type="ECO:0000256" key="2">
    <source>
        <dbReference type="ARBA" id="ARBA00005069"/>
    </source>
</evidence>
<dbReference type="InterPro" id="IPR008145">
    <property type="entry name" value="GK/Ca_channel_bsu"/>
</dbReference>
<keyword evidence="9" id="KW-1185">Reference proteome</keyword>
<sequence length="186" mass="20411">MSEMTGIFVAVVGPSGAGKDTIIDYARTHLPQDGSYHFVRRVVTRDADSNTEDHDTLSEADFLKAIEQSEFCMHWQAHGLYYGLPASVEKVLENGGVVIANLSRKVLPQLAERFPHVAIAHITARPEVLAQRLASRGRETEDSIALRLQRQQPVEAGNLPLWTIDNSGEVSDAGDAFTARLKACQS</sequence>
<dbReference type="HAMAP" id="MF_00836">
    <property type="entry name" value="PhnN"/>
    <property type="match status" value="1"/>
</dbReference>